<keyword evidence="2" id="KW-0812">Transmembrane</keyword>
<accession>A0AAN6ZF06</accession>
<evidence type="ECO:0000313" key="4">
    <source>
        <dbReference type="Proteomes" id="UP001304895"/>
    </source>
</evidence>
<feature type="region of interest" description="Disordered" evidence="1">
    <location>
        <begin position="460"/>
        <end position="479"/>
    </location>
</feature>
<evidence type="ECO:0000313" key="3">
    <source>
        <dbReference type="EMBL" id="KAK4135069.1"/>
    </source>
</evidence>
<feature type="region of interest" description="Disordered" evidence="1">
    <location>
        <begin position="359"/>
        <end position="381"/>
    </location>
</feature>
<gene>
    <name evidence="3" type="ORF">BT67DRAFT_290527</name>
</gene>
<feature type="region of interest" description="Disordered" evidence="1">
    <location>
        <begin position="486"/>
        <end position="624"/>
    </location>
</feature>
<sequence>MPPAPPPSFLLERSAGVNTTVHLEPLQILCAWPVSGQYSSGSRILYYVLVAACLLARKTEWLRNACLAAALIFPAVASIHGIVLAAMHIEGKIDMDLYGALQFCSIGILTAPVTARYSKTYFNNPGRNTIFAWTALVLAGLLALTAAFFRSSTAPCLDGGFGQPIYDKADFEYGETMCGLTCSVEEGPFSPMREGSADNIYVIPAPHIITFGAGTLIAAASCIPAVLSMVSMWDKIVQINWKKRWGEPDDDANEIIEGTNGATPGKMQKVNEKIREFLSVVEVPVFGGAVIALIVVGELNFWSRPVDYQTESIANIGQWAPIVASVMAACGSLYMLLAKHQRGGKELDDHEGHCTCPCHEHDSSGRGSQNGDDGAPEMRQGWQPETLPTVCRRDTSPQRGLAPVRTVTYPDEQDIASNGLGLQMVETSSSSAGKRPEVARILSNIAEKFGTASLDRYDDSEFQRGKATGFPEIPGEENRNIKLSQIKEQWGQPDLDADDGPTPRGRSRASSFNGEDALAPRARSRANSFSGSISRSHSPQPPKTPAGTSFLGLPMTESPKSSSETAFSARSSAEMEKPKPHTTVVTLHSAVGSPDIVLSSEDVPNESRGPSTAASLPTVDKTPP</sequence>
<protein>
    <submittedName>
        <fullName evidence="3">Uncharacterized protein</fullName>
    </submittedName>
</protein>
<dbReference type="AlphaFoldDB" id="A0AAN6ZF06"/>
<organism evidence="3 4">
    <name type="scientific">Trichocladium antarcticum</name>
    <dbReference type="NCBI Taxonomy" id="1450529"/>
    <lineage>
        <taxon>Eukaryota</taxon>
        <taxon>Fungi</taxon>
        <taxon>Dikarya</taxon>
        <taxon>Ascomycota</taxon>
        <taxon>Pezizomycotina</taxon>
        <taxon>Sordariomycetes</taxon>
        <taxon>Sordariomycetidae</taxon>
        <taxon>Sordariales</taxon>
        <taxon>Chaetomiaceae</taxon>
        <taxon>Trichocladium</taxon>
    </lineage>
</organism>
<feature type="transmembrane region" description="Helical" evidence="2">
    <location>
        <begin position="65"/>
        <end position="87"/>
    </location>
</feature>
<reference evidence="3" key="2">
    <citation type="submission" date="2023-05" db="EMBL/GenBank/DDBJ databases">
        <authorList>
            <consortium name="Lawrence Berkeley National Laboratory"/>
            <person name="Steindorff A."/>
            <person name="Hensen N."/>
            <person name="Bonometti L."/>
            <person name="Westerberg I."/>
            <person name="Brannstrom I.O."/>
            <person name="Guillou S."/>
            <person name="Cros-Aarteil S."/>
            <person name="Calhoun S."/>
            <person name="Haridas S."/>
            <person name="Kuo A."/>
            <person name="Mondo S."/>
            <person name="Pangilinan J."/>
            <person name="Riley R."/>
            <person name="Labutti K."/>
            <person name="Andreopoulos B."/>
            <person name="Lipzen A."/>
            <person name="Chen C."/>
            <person name="Yanf M."/>
            <person name="Daum C."/>
            <person name="Ng V."/>
            <person name="Clum A."/>
            <person name="Ohm R."/>
            <person name="Martin F."/>
            <person name="Silar P."/>
            <person name="Natvig D."/>
            <person name="Lalanne C."/>
            <person name="Gautier V."/>
            <person name="Ament-Velasquez S.L."/>
            <person name="Kruys A."/>
            <person name="Hutchinson M.I."/>
            <person name="Powell A.J."/>
            <person name="Barry K."/>
            <person name="Miller A.N."/>
            <person name="Grigoriev I.V."/>
            <person name="Debuchy R."/>
            <person name="Gladieux P."/>
            <person name="Thoren M.H."/>
            <person name="Johannesson H."/>
        </authorList>
    </citation>
    <scope>NUCLEOTIDE SEQUENCE</scope>
    <source>
        <strain evidence="3">CBS 123565</strain>
    </source>
</reference>
<evidence type="ECO:0000256" key="1">
    <source>
        <dbReference type="SAM" id="MobiDB-lite"/>
    </source>
</evidence>
<feature type="transmembrane region" description="Helical" evidence="2">
    <location>
        <begin position="99"/>
        <end position="118"/>
    </location>
</feature>
<feature type="transmembrane region" description="Helical" evidence="2">
    <location>
        <begin position="208"/>
        <end position="233"/>
    </location>
</feature>
<evidence type="ECO:0000256" key="2">
    <source>
        <dbReference type="SAM" id="Phobius"/>
    </source>
</evidence>
<feature type="transmembrane region" description="Helical" evidence="2">
    <location>
        <begin position="130"/>
        <end position="149"/>
    </location>
</feature>
<feature type="transmembrane region" description="Helical" evidence="2">
    <location>
        <begin position="277"/>
        <end position="296"/>
    </location>
</feature>
<keyword evidence="2" id="KW-0472">Membrane</keyword>
<feature type="compositionally biased region" description="Low complexity" evidence="1">
    <location>
        <begin position="561"/>
        <end position="572"/>
    </location>
</feature>
<feature type="transmembrane region" description="Helical" evidence="2">
    <location>
        <begin position="316"/>
        <end position="337"/>
    </location>
</feature>
<proteinExistence type="predicted"/>
<name>A0AAN6ZF06_9PEZI</name>
<feature type="compositionally biased region" description="Polar residues" evidence="1">
    <location>
        <begin position="525"/>
        <end position="538"/>
    </location>
</feature>
<comment type="caution">
    <text evidence="3">The sequence shown here is derived from an EMBL/GenBank/DDBJ whole genome shotgun (WGS) entry which is preliminary data.</text>
</comment>
<dbReference type="EMBL" id="MU853407">
    <property type="protein sequence ID" value="KAK4135069.1"/>
    <property type="molecule type" value="Genomic_DNA"/>
</dbReference>
<dbReference type="Proteomes" id="UP001304895">
    <property type="component" value="Unassembled WGS sequence"/>
</dbReference>
<keyword evidence="2" id="KW-1133">Transmembrane helix</keyword>
<reference evidence="3" key="1">
    <citation type="journal article" date="2023" name="Mol. Phylogenet. Evol.">
        <title>Genome-scale phylogeny and comparative genomics of the fungal order Sordariales.</title>
        <authorList>
            <person name="Hensen N."/>
            <person name="Bonometti L."/>
            <person name="Westerberg I."/>
            <person name="Brannstrom I.O."/>
            <person name="Guillou S."/>
            <person name="Cros-Aarteil S."/>
            <person name="Calhoun S."/>
            <person name="Haridas S."/>
            <person name="Kuo A."/>
            <person name="Mondo S."/>
            <person name="Pangilinan J."/>
            <person name="Riley R."/>
            <person name="LaButti K."/>
            <person name="Andreopoulos B."/>
            <person name="Lipzen A."/>
            <person name="Chen C."/>
            <person name="Yan M."/>
            <person name="Daum C."/>
            <person name="Ng V."/>
            <person name="Clum A."/>
            <person name="Steindorff A."/>
            <person name="Ohm R.A."/>
            <person name="Martin F."/>
            <person name="Silar P."/>
            <person name="Natvig D.O."/>
            <person name="Lalanne C."/>
            <person name="Gautier V."/>
            <person name="Ament-Velasquez S.L."/>
            <person name="Kruys A."/>
            <person name="Hutchinson M.I."/>
            <person name="Powell A.J."/>
            <person name="Barry K."/>
            <person name="Miller A.N."/>
            <person name="Grigoriev I.V."/>
            <person name="Debuchy R."/>
            <person name="Gladieux P."/>
            <person name="Hiltunen Thoren M."/>
            <person name="Johannesson H."/>
        </authorList>
    </citation>
    <scope>NUCLEOTIDE SEQUENCE</scope>
    <source>
        <strain evidence="3">CBS 123565</strain>
    </source>
</reference>
<keyword evidence="4" id="KW-1185">Reference proteome</keyword>